<feature type="coiled-coil region" evidence="1">
    <location>
        <begin position="159"/>
        <end position="189"/>
    </location>
</feature>
<evidence type="ECO:0000256" key="1">
    <source>
        <dbReference type="SAM" id="Coils"/>
    </source>
</evidence>
<feature type="region of interest" description="Disordered" evidence="2">
    <location>
        <begin position="1"/>
        <end position="21"/>
    </location>
</feature>
<evidence type="ECO:0000313" key="3">
    <source>
        <dbReference type="EMBL" id="CAB3377266.1"/>
    </source>
</evidence>
<accession>A0A8S1D558</accession>
<protein>
    <submittedName>
        <fullName evidence="3">Uncharacterized protein</fullName>
    </submittedName>
</protein>
<feature type="compositionally biased region" description="Polar residues" evidence="2">
    <location>
        <begin position="74"/>
        <end position="86"/>
    </location>
</feature>
<evidence type="ECO:0000313" key="4">
    <source>
        <dbReference type="Proteomes" id="UP000494165"/>
    </source>
</evidence>
<keyword evidence="4" id="KW-1185">Reference proteome</keyword>
<comment type="caution">
    <text evidence="3">The sequence shown here is derived from an EMBL/GenBank/DDBJ whole genome shotgun (WGS) entry which is preliminary data.</text>
</comment>
<name>A0A8S1D558_9INSE</name>
<feature type="region of interest" description="Disordered" evidence="2">
    <location>
        <begin position="70"/>
        <end position="89"/>
    </location>
</feature>
<reference evidence="3 4" key="1">
    <citation type="submission" date="2020-04" db="EMBL/GenBank/DDBJ databases">
        <authorList>
            <person name="Alioto T."/>
            <person name="Alioto T."/>
            <person name="Gomez Garrido J."/>
        </authorList>
    </citation>
    <scope>NUCLEOTIDE SEQUENCE [LARGE SCALE GENOMIC DNA]</scope>
</reference>
<feature type="compositionally biased region" description="Polar residues" evidence="2">
    <location>
        <begin position="10"/>
        <end position="19"/>
    </location>
</feature>
<dbReference type="AlphaFoldDB" id="A0A8S1D558"/>
<evidence type="ECO:0000256" key="2">
    <source>
        <dbReference type="SAM" id="MobiDB-lite"/>
    </source>
</evidence>
<sequence length="196" mass="21916">MGGPSKKPLTETQEINGTQKLKFEGIDLRNIGHRGVPLPNPRRVTMVQPFKFKGSNMDRRATGIFEAEAGAKSQGDSQIQAGNSKNDPPVHVNEEIALGFEVQTKQEKVNADEQNMELVSHTQFDAKAAKKKESRGFNYFIAHQLIAMPLETANRAVKFQDLRQAVAQAEKEEQTLRAEEKRLLESKAAIDFKENV</sequence>
<keyword evidence="1" id="KW-0175">Coiled coil</keyword>
<organism evidence="3 4">
    <name type="scientific">Cloeon dipterum</name>
    <dbReference type="NCBI Taxonomy" id="197152"/>
    <lineage>
        <taxon>Eukaryota</taxon>
        <taxon>Metazoa</taxon>
        <taxon>Ecdysozoa</taxon>
        <taxon>Arthropoda</taxon>
        <taxon>Hexapoda</taxon>
        <taxon>Insecta</taxon>
        <taxon>Pterygota</taxon>
        <taxon>Palaeoptera</taxon>
        <taxon>Ephemeroptera</taxon>
        <taxon>Pisciforma</taxon>
        <taxon>Baetidae</taxon>
        <taxon>Cloeon</taxon>
    </lineage>
</organism>
<proteinExistence type="predicted"/>
<dbReference type="Proteomes" id="UP000494165">
    <property type="component" value="Unassembled WGS sequence"/>
</dbReference>
<dbReference type="EMBL" id="CADEPI010000142">
    <property type="protein sequence ID" value="CAB3377266.1"/>
    <property type="molecule type" value="Genomic_DNA"/>
</dbReference>
<gene>
    <name evidence="3" type="ORF">CLODIP_2_CD07116</name>
</gene>